<dbReference type="Pfam" id="PF07690">
    <property type="entry name" value="MFS_1"/>
    <property type="match status" value="1"/>
</dbReference>
<dbReference type="EMBL" id="VBUT01000009">
    <property type="protein sequence ID" value="TLF74738.1"/>
    <property type="molecule type" value="Genomic_DNA"/>
</dbReference>
<proteinExistence type="predicted"/>
<dbReference type="InterPro" id="IPR020846">
    <property type="entry name" value="MFS_dom"/>
</dbReference>
<feature type="transmembrane region" description="Helical" evidence="6">
    <location>
        <begin position="358"/>
        <end position="378"/>
    </location>
</feature>
<protein>
    <submittedName>
        <fullName evidence="8">MFS transporter</fullName>
    </submittedName>
</protein>
<sequence length="399" mass="39486">MPLVVFVLAAAVFAQGTSEFMLSGLLEPLAADLGVPIGSAGLLTSLFAVGMVIGAPVMAATARRWPVRYSLAGFLALFLGAHIVGALTTDFGVLLGTRLVAAVANAGFLAVALAALPALVGADRVGRATSLILSGVTLACIAGVPAGAALGRMFGWQSAFWAIVLTGAPILAATWLLVPGQPERPEPAERPRVRGELRALGGPAVWLVMVLGALVNAATFAGFTYLAVVATDIGGAGQAWVPVVLALFGIGSFAGVNAAGRYADRHSGVMIAAGVAVLPLIWIVTALTARLLPALLCMTVLAGAASFAVGSTLIGRIVTAAAPVAPLLNGAFATTAFNIGAAGGPAVAGAVIGLSGSVVAALWTSAGLAVVAAVLTALARPRPAASAAVDAQPETTPTA</sequence>
<dbReference type="Gene3D" id="1.20.1250.20">
    <property type="entry name" value="MFS general substrate transporter like domains"/>
    <property type="match status" value="2"/>
</dbReference>
<keyword evidence="4 6" id="KW-1133">Transmembrane helix</keyword>
<dbReference type="AlphaFoldDB" id="A0A5R8NGC1"/>
<dbReference type="GO" id="GO:0005886">
    <property type="term" value="C:plasma membrane"/>
    <property type="evidence" value="ECO:0007669"/>
    <property type="project" value="UniProtKB-SubCell"/>
</dbReference>
<evidence type="ECO:0000256" key="3">
    <source>
        <dbReference type="ARBA" id="ARBA00022692"/>
    </source>
</evidence>
<dbReference type="InterPro" id="IPR011701">
    <property type="entry name" value="MFS"/>
</dbReference>
<comment type="subcellular location">
    <subcellularLocation>
        <location evidence="1">Cell membrane</location>
        <topology evidence="1">Multi-pass membrane protein</topology>
    </subcellularLocation>
</comment>
<dbReference type="InterPro" id="IPR050189">
    <property type="entry name" value="MFS_Efflux_Transporters"/>
</dbReference>
<name>A0A5R8NGC1_9NOCA</name>
<feature type="transmembrane region" description="Helical" evidence="6">
    <location>
        <begin position="239"/>
        <end position="260"/>
    </location>
</feature>
<evidence type="ECO:0000313" key="8">
    <source>
        <dbReference type="EMBL" id="TLF74738.1"/>
    </source>
</evidence>
<evidence type="ECO:0000256" key="4">
    <source>
        <dbReference type="ARBA" id="ARBA00022989"/>
    </source>
</evidence>
<dbReference type="InterPro" id="IPR036259">
    <property type="entry name" value="MFS_trans_sf"/>
</dbReference>
<accession>A0A5R8NGC1</accession>
<feature type="transmembrane region" description="Helical" evidence="6">
    <location>
        <begin position="69"/>
        <end position="87"/>
    </location>
</feature>
<dbReference type="PROSITE" id="PS50850">
    <property type="entry name" value="MFS"/>
    <property type="match status" value="1"/>
</dbReference>
<evidence type="ECO:0000256" key="1">
    <source>
        <dbReference type="ARBA" id="ARBA00004651"/>
    </source>
</evidence>
<comment type="caution">
    <text evidence="8">The sequence shown here is derived from an EMBL/GenBank/DDBJ whole genome shotgun (WGS) entry which is preliminary data.</text>
</comment>
<evidence type="ECO:0000256" key="5">
    <source>
        <dbReference type="ARBA" id="ARBA00023136"/>
    </source>
</evidence>
<dbReference type="RefSeq" id="WP_138450663.1">
    <property type="nucleotide sequence ID" value="NZ_VBUT01000009.1"/>
</dbReference>
<keyword evidence="2" id="KW-1003">Cell membrane</keyword>
<dbReference type="CDD" id="cd17324">
    <property type="entry name" value="MFS_NepI_like"/>
    <property type="match status" value="1"/>
</dbReference>
<feature type="transmembrane region" description="Helical" evidence="6">
    <location>
        <begin position="267"/>
        <end position="285"/>
    </location>
</feature>
<feature type="transmembrane region" description="Helical" evidence="6">
    <location>
        <begin position="291"/>
        <end position="315"/>
    </location>
</feature>
<feature type="transmembrane region" description="Helical" evidence="6">
    <location>
        <begin position="159"/>
        <end position="178"/>
    </location>
</feature>
<evidence type="ECO:0000256" key="2">
    <source>
        <dbReference type="ARBA" id="ARBA00022475"/>
    </source>
</evidence>
<dbReference type="Proteomes" id="UP000306378">
    <property type="component" value="Unassembled WGS sequence"/>
</dbReference>
<evidence type="ECO:0000259" key="7">
    <source>
        <dbReference type="PROSITE" id="PS50850"/>
    </source>
</evidence>
<feature type="transmembrane region" description="Helical" evidence="6">
    <location>
        <begin position="199"/>
        <end position="227"/>
    </location>
</feature>
<feature type="domain" description="Major facilitator superfamily (MFS) profile" evidence="7">
    <location>
        <begin position="4"/>
        <end position="384"/>
    </location>
</feature>
<dbReference type="SUPFAM" id="SSF103473">
    <property type="entry name" value="MFS general substrate transporter"/>
    <property type="match status" value="1"/>
</dbReference>
<feature type="transmembrane region" description="Helical" evidence="6">
    <location>
        <begin position="131"/>
        <end position="153"/>
    </location>
</feature>
<dbReference type="PANTHER" id="PTHR43124">
    <property type="entry name" value="PURINE EFFLUX PUMP PBUE"/>
    <property type="match status" value="1"/>
</dbReference>
<dbReference type="NCBIfam" id="NF033135">
    <property type="entry name" value="cmx_cmrA"/>
    <property type="match status" value="1"/>
</dbReference>
<feature type="transmembrane region" description="Helical" evidence="6">
    <location>
        <begin position="327"/>
        <end position="352"/>
    </location>
</feature>
<feature type="transmembrane region" description="Helical" evidence="6">
    <location>
        <begin position="38"/>
        <end position="57"/>
    </location>
</feature>
<dbReference type="PANTHER" id="PTHR43124:SF3">
    <property type="entry name" value="CHLORAMPHENICOL EFFLUX PUMP RV0191"/>
    <property type="match status" value="1"/>
</dbReference>
<keyword evidence="5 6" id="KW-0472">Membrane</keyword>
<reference evidence="8 9" key="1">
    <citation type="submission" date="2019-05" db="EMBL/GenBank/DDBJ databases">
        <title>Genomes sequences of two Nocardia cyriacigeorgica environmental isolates, type strains Nocardia asteroides ATCC 19247 and Nocardia cyriacigeorgica DSM 44484.</title>
        <authorList>
            <person name="Vautrin F."/>
            <person name="Bergeron E."/>
            <person name="Dubost A."/>
            <person name="Abrouk D."/>
            <person name="Rodriguez Nava V."/>
            <person name="Pujic P."/>
        </authorList>
    </citation>
    <scope>NUCLEOTIDE SEQUENCE [LARGE SCALE GENOMIC DNA]</scope>
    <source>
        <strain evidence="8 9">EML 446</strain>
    </source>
</reference>
<organism evidence="8 9">
    <name type="scientific">Nocardia cyriacigeorgica</name>
    <dbReference type="NCBI Taxonomy" id="135487"/>
    <lineage>
        <taxon>Bacteria</taxon>
        <taxon>Bacillati</taxon>
        <taxon>Actinomycetota</taxon>
        <taxon>Actinomycetes</taxon>
        <taxon>Mycobacteriales</taxon>
        <taxon>Nocardiaceae</taxon>
        <taxon>Nocardia</taxon>
    </lineage>
</organism>
<feature type="transmembrane region" description="Helical" evidence="6">
    <location>
        <begin position="99"/>
        <end position="119"/>
    </location>
</feature>
<evidence type="ECO:0000256" key="6">
    <source>
        <dbReference type="SAM" id="Phobius"/>
    </source>
</evidence>
<keyword evidence="3 6" id="KW-0812">Transmembrane</keyword>
<dbReference type="GO" id="GO:0022857">
    <property type="term" value="F:transmembrane transporter activity"/>
    <property type="evidence" value="ECO:0007669"/>
    <property type="project" value="InterPro"/>
</dbReference>
<evidence type="ECO:0000313" key="9">
    <source>
        <dbReference type="Proteomes" id="UP000306378"/>
    </source>
</evidence>
<gene>
    <name evidence="8" type="ORF">FEK34_22255</name>
</gene>